<dbReference type="SUPFAM" id="SSF48024">
    <property type="entry name" value="N-terminal domain of DnaB helicase"/>
    <property type="match status" value="1"/>
</dbReference>
<keyword evidence="15" id="KW-1185">Reference proteome</keyword>
<dbReference type="InterPro" id="IPR036185">
    <property type="entry name" value="DNA_heli_DnaB-like_N_sf"/>
</dbReference>
<dbReference type="InterPro" id="IPR007694">
    <property type="entry name" value="DNA_helicase_DnaB-like_C"/>
</dbReference>
<comment type="function">
    <text evidence="12">The main replicative DNA helicase, it participates in initiation and elongation during chromosome replication. Travels ahead of the DNA replisome, separating dsDNA into templates for DNA synthesis. A processive ATP-dependent 5'-3' DNA helicase it has DNA-dependent ATPase activity.</text>
</comment>
<evidence type="ECO:0000256" key="3">
    <source>
        <dbReference type="ARBA" id="ARBA00022705"/>
    </source>
</evidence>
<dbReference type="Pfam" id="PF03796">
    <property type="entry name" value="DnaB_C"/>
    <property type="match status" value="1"/>
</dbReference>
<keyword evidence="4 12" id="KW-0547">Nucleotide-binding</keyword>
<dbReference type="EMBL" id="CP003382">
    <property type="protein sequence ID" value="AFZ67112.1"/>
    <property type="molecule type" value="Genomic_DNA"/>
</dbReference>
<evidence type="ECO:0000256" key="4">
    <source>
        <dbReference type="ARBA" id="ARBA00022741"/>
    </source>
</evidence>
<reference evidence="15" key="1">
    <citation type="submission" date="2012-03" db="EMBL/GenBank/DDBJ databases">
        <title>Complete sequence of chromosome of Deinococcus peraridilitoris DSM 19664.</title>
        <authorList>
            <person name="Lucas S."/>
            <person name="Copeland A."/>
            <person name="Lapidus A."/>
            <person name="Glavina del Rio T."/>
            <person name="Dalin E."/>
            <person name="Tice H."/>
            <person name="Bruce D."/>
            <person name="Goodwin L."/>
            <person name="Pitluck S."/>
            <person name="Peters L."/>
            <person name="Mikhailova N."/>
            <person name="Lu M."/>
            <person name="Kyrpides N."/>
            <person name="Mavromatis K."/>
            <person name="Ivanova N."/>
            <person name="Brettin T."/>
            <person name="Detter J.C."/>
            <person name="Han C."/>
            <person name="Larimer F."/>
            <person name="Land M."/>
            <person name="Hauser L."/>
            <person name="Markowitz V."/>
            <person name="Cheng J.-F."/>
            <person name="Hugenholtz P."/>
            <person name="Woyke T."/>
            <person name="Wu D."/>
            <person name="Pukall R."/>
            <person name="Steenblock K."/>
            <person name="Brambilla E."/>
            <person name="Klenk H.-P."/>
            <person name="Eisen J.A."/>
        </authorList>
    </citation>
    <scope>NUCLEOTIDE SEQUENCE [LARGE SCALE GENOMIC DNA]</scope>
    <source>
        <strain evidence="15">DSM 19664 / LMG 22246 / CIP 109416 / KR-200</strain>
    </source>
</reference>
<evidence type="ECO:0000256" key="1">
    <source>
        <dbReference type="ARBA" id="ARBA00008428"/>
    </source>
</evidence>
<dbReference type="HOGENOM" id="CLU_005373_0_0_0"/>
<keyword evidence="7 12" id="KW-0067">ATP-binding</keyword>
<dbReference type="eggNOG" id="COG0305">
    <property type="taxonomic scope" value="Bacteria"/>
</dbReference>
<protein>
    <recommendedName>
        <fullName evidence="11 12">Replicative DNA helicase</fullName>
        <ecNumber evidence="11 12">5.6.2.3</ecNumber>
    </recommendedName>
</protein>
<dbReference type="STRING" id="937777.Deipe_1571"/>
<dbReference type="KEGG" id="dpd:Deipe_1571"/>
<keyword evidence="9" id="KW-0413">Isomerase</keyword>
<dbReference type="NCBIfam" id="TIGR00665">
    <property type="entry name" value="DnaB"/>
    <property type="match status" value="1"/>
</dbReference>
<dbReference type="GO" id="GO:0005829">
    <property type="term" value="C:cytosol"/>
    <property type="evidence" value="ECO:0007669"/>
    <property type="project" value="TreeGrafter"/>
</dbReference>
<dbReference type="AlphaFoldDB" id="L0A1U0"/>
<dbReference type="SUPFAM" id="SSF52540">
    <property type="entry name" value="P-loop containing nucleoside triphosphate hydrolases"/>
    <property type="match status" value="1"/>
</dbReference>
<proteinExistence type="inferred from homology"/>
<evidence type="ECO:0000256" key="7">
    <source>
        <dbReference type="ARBA" id="ARBA00022840"/>
    </source>
</evidence>
<evidence type="ECO:0000313" key="15">
    <source>
        <dbReference type="Proteomes" id="UP000010467"/>
    </source>
</evidence>
<sequence>MTVAKRNTRFEPVIREAFIEGRALPHDKQAEISALGSVLLDEDTWPIVGGLHQDAFYFERNRLIYRAMHVVAGEYGPKKINLVTVQSVLRDMQALDNAGGLTYLMALSDNTPTAAYAETYATIIREKHISRRAITESLNIVRRIYDQQESLEEILASMANLTSLAEQGRSRMLNGAEVDQEAIDTAERWMSGGNNDAQPSGFHDLDDQIVGFEKGSLNVVAARPSMGKTAFALSVAHTIANRRTGRVLIASLEMRAQLLALRQLANLGRVNHEKIRKGQLKGPDLERLRAVAAKRADMQLGYIDRPDLTVAQLHQEVRMWANVGPLSALVVDYLQLLEVPGVEDERQKVTRISRALKKIAMEFDIPVIALSQLSRAVEARQNKRPMLSDLRESGAIEQDADVVLFIYRDEYYNEKSDQPGMAEIIIGKQRNGPVGTVKLGYNAERVAFYSLAPEQPGLM</sequence>
<dbReference type="GO" id="GO:1990077">
    <property type="term" value="C:primosome complex"/>
    <property type="evidence" value="ECO:0007669"/>
    <property type="project" value="UniProtKB-UniRule"/>
</dbReference>
<keyword evidence="5 12" id="KW-0378">Hydrolase</keyword>
<evidence type="ECO:0000256" key="8">
    <source>
        <dbReference type="ARBA" id="ARBA00023125"/>
    </source>
</evidence>
<accession>L0A1U0</accession>
<dbReference type="GO" id="GO:0016887">
    <property type="term" value="F:ATP hydrolysis activity"/>
    <property type="evidence" value="ECO:0007669"/>
    <property type="project" value="RHEA"/>
</dbReference>
<dbReference type="CDD" id="cd00984">
    <property type="entry name" value="DnaB_C"/>
    <property type="match status" value="1"/>
</dbReference>
<evidence type="ECO:0000313" key="14">
    <source>
        <dbReference type="EMBL" id="AFZ67112.1"/>
    </source>
</evidence>
<dbReference type="Gene3D" id="1.10.860.10">
    <property type="entry name" value="DNAb Helicase, Chain A"/>
    <property type="match status" value="1"/>
</dbReference>
<dbReference type="Pfam" id="PF00772">
    <property type="entry name" value="DnaB"/>
    <property type="match status" value="1"/>
</dbReference>
<evidence type="ECO:0000256" key="6">
    <source>
        <dbReference type="ARBA" id="ARBA00022806"/>
    </source>
</evidence>
<keyword evidence="6 12" id="KW-0347">Helicase</keyword>
<dbReference type="InterPro" id="IPR007692">
    <property type="entry name" value="DNA_helicase_DnaB"/>
</dbReference>
<dbReference type="InterPro" id="IPR027417">
    <property type="entry name" value="P-loop_NTPase"/>
</dbReference>
<evidence type="ECO:0000259" key="13">
    <source>
        <dbReference type="PROSITE" id="PS51199"/>
    </source>
</evidence>
<evidence type="ECO:0000256" key="12">
    <source>
        <dbReference type="RuleBase" id="RU362085"/>
    </source>
</evidence>
<comment type="catalytic activity">
    <reaction evidence="10 12">
        <text>ATP + H2O = ADP + phosphate + H(+)</text>
        <dbReference type="Rhea" id="RHEA:13065"/>
        <dbReference type="ChEBI" id="CHEBI:15377"/>
        <dbReference type="ChEBI" id="CHEBI:15378"/>
        <dbReference type="ChEBI" id="CHEBI:30616"/>
        <dbReference type="ChEBI" id="CHEBI:43474"/>
        <dbReference type="ChEBI" id="CHEBI:456216"/>
        <dbReference type="EC" id="5.6.2.3"/>
    </reaction>
</comment>
<dbReference type="InterPro" id="IPR016136">
    <property type="entry name" value="DNA_helicase_N/primase_C"/>
</dbReference>
<evidence type="ECO:0000256" key="9">
    <source>
        <dbReference type="ARBA" id="ARBA00023235"/>
    </source>
</evidence>
<dbReference type="GO" id="GO:0003677">
    <property type="term" value="F:DNA binding"/>
    <property type="evidence" value="ECO:0007669"/>
    <property type="project" value="UniProtKB-UniRule"/>
</dbReference>
<dbReference type="GO" id="GO:0043139">
    <property type="term" value="F:5'-3' DNA helicase activity"/>
    <property type="evidence" value="ECO:0007669"/>
    <property type="project" value="UniProtKB-EC"/>
</dbReference>
<dbReference type="EC" id="5.6.2.3" evidence="11 12"/>
<dbReference type="PROSITE" id="PS51199">
    <property type="entry name" value="SF4_HELICASE"/>
    <property type="match status" value="1"/>
</dbReference>
<gene>
    <name evidence="14" type="ordered locus">Deipe_1571</name>
</gene>
<dbReference type="Gene3D" id="3.40.50.300">
    <property type="entry name" value="P-loop containing nucleotide triphosphate hydrolases"/>
    <property type="match status" value="1"/>
</dbReference>
<evidence type="ECO:0000256" key="5">
    <source>
        <dbReference type="ARBA" id="ARBA00022801"/>
    </source>
</evidence>
<keyword evidence="3 12" id="KW-0235">DNA replication</keyword>
<dbReference type="RefSeq" id="WP_015235420.1">
    <property type="nucleotide sequence ID" value="NC_019793.1"/>
</dbReference>
<name>L0A1U0_DEIPD</name>
<dbReference type="InterPro" id="IPR007693">
    <property type="entry name" value="DNA_helicase_DnaB-like_N"/>
</dbReference>
<dbReference type="PANTHER" id="PTHR30153:SF2">
    <property type="entry name" value="REPLICATIVE DNA HELICASE"/>
    <property type="match status" value="1"/>
</dbReference>
<dbReference type="PANTHER" id="PTHR30153">
    <property type="entry name" value="REPLICATIVE DNA HELICASE DNAB"/>
    <property type="match status" value="1"/>
</dbReference>
<organism evidence="14 15">
    <name type="scientific">Deinococcus peraridilitoris (strain DSM 19664 / LMG 22246 / CIP 109416 / KR-200)</name>
    <dbReference type="NCBI Taxonomy" id="937777"/>
    <lineage>
        <taxon>Bacteria</taxon>
        <taxon>Thermotogati</taxon>
        <taxon>Deinococcota</taxon>
        <taxon>Deinococci</taxon>
        <taxon>Deinococcales</taxon>
        <taxon>Deinococcaceae</taxon>
        <taxon>Deinococcus</taxon>
    </lineage>
</organism>
<dbReference type="Proteomes" id="UP000010467">
    <property type="component" value="Chromosome"/>
</dbReference>
<evidence type="ECO:0000256" key="2">
    <source>
        <dbReference type="ARBA" id="ARBA00022515"/>
    </source>
</evidence>
<dbReference type="PATRIC" id="fig|937777.3.peg.1573"/>
<evidence type="ECO:0000256" key="10">
    <source>
        <dbReference type="ARBA" id="ARBA00048954"/>
    </source>
</evidence>
<dbReference type="GO" id="GO:0006269">
    <property type="term" value="P:DNA replication, synthesis of primer"/>
    <property type="evidence" value="ECO:0007669"/>
    <property type="project" value="UniProtKB-UniRule"/>
</dbReference>
<keyword evidence="2 12" id="KW-0639">Primosome</keyword>
<comment type="similarity">
    <text evidence="1 12">Belongs to the helicase family. DnaB subfamily.</text>
</comment>
<feature type="domain" description="SF4 helicase" evidence="13">
    <location>
        <begin position="191"/>
        <end position="455"/>
    </location>
</feature>
<dbReference type="OrthoDB" id="9773982at2"/>
<evidence type="ECO:0000256" key="11">
    <source>
        <dbReference type="NCBIfam" id="TIGR00665"/>
    </source>
</evidence>
<keyword evidence="8 12" id="KW-0238">DNA-binding</keyword>
<dbReference type="GO" id="GO:0005524">
    <property type="term" value="F:ATP binding"/>
    <property type="evidence" value="ECO:0007669"/>
    <property type="project" value="UniProtKB-UniRule"/>
</dbReference>